<dbReference type="HOGENOM" id="CLU_239031_0_0_6"/>
<name>A0A077P304_XENBV</name>
<accession>A0A077P304</accession>
<evidence type="ECO:0000313" key="4">
    <source>
        <dbReference type="Proteomes" id="UP000028483"/>
    </source>
</evidence>
<sequence length="1780" mass="188859">MDKYNNPMARGTCYLLIYLTGVYPLNSAFAGGITPDNSQTQVQNNGNVPVVNIAAPNNAGISHNTYKEFNTDTQGAVLNNATQAVNSQLAGQINANANLQGEAAQLIINEVTGSSRSELLGQLEVAGQKANVMIANPNGITCDGCGFINTSGAVLTTGKPQFDTQGALEALNVTKGQITIGGKGLNGQSTDYVDIISRATELNGKIQANNLALTQGANQISFKDGTTKTIAGEGTAPQLAVDTKALGGMYANKIRLVATEDGVGVNLKDITSNQRDITLSTSGKMELGNIKAKTDLNVGAKEINIEPNSPVQAERNIILASSKLSNKGSVTAGQDMRVYGDTISNVGIKALLQANNNMWLQKNVQGDKSNLIENRSATIKTNKGDLIARSERMLNIRDIYLLSNIKPEKGAYFDFSNVDDLSDMKNWFFIENYDSSLISSGGNLYIKSDDLLNINSEINGIGDVFLTGGRFASIKLINTKDQYFENRNLYPHFIIDNLHTIFNNPYYRYRNKQENSREIHVLDRNNSDIKQQDWNIIQNNPSNETKVDPFTDKTMLSSGKNLVIDFLGEVKITSNKSLVNENDLNDHDPSWKERILNLLNSEADDIKAQNNIMLNANGFTLKSARLNAEKDINIFSSDADFVDLSDSKIISKSGDLSILSTYYKAPYKIWDDILQFPSAISIYSTVLKGNNISLISKNSGISTGKSYKMSLATETADRSTIINSSGDLTLSSGTNLDLDFVNYPTKNKSTTLTAAREVKLKGNNKTSIDSSESISINGGVNLDISGVKLIAGKEVILNSSQDSKLWSVPIAANSISISTGRNLNITNSSFNATENVLMNSGGDLNLSAAYGNPGITIKEGQVSYITSVDAGNKLTLIANDDIKLEGSNLISKNDMTITSGGYTYLKSAVDTENTESRSSITHKGAILNSGNNLTIFTGEGLLFQATKLLSKGVMDIAAKGGYLYAQAQEDVTEYTTSSSKRNWYGKKKTSTTTHHSVTNKVTEFIADGDINLLSRDDSTYEASKIETNNNATLTSTHGKINFKAVKDSSFEQTISQSKGFFIKNRDNGHRAETWVLPSVHIGGTLTIDAANGISADIKTQKGQSLQAVLAALGDTPEAAWLKELSQRKDVNWNEVQDAYENWDHENQHLNPVVSAVIAIAVAVVTAGAGVTIAAANAAAGTASGAAAAAGAGAATTAAVSTATYGAVSAGISSLASTAAVSLINNQGNVSKTLKEMGSSQTVKSTVTSMAIGGALSGFDQAMGWTAAKDGANAAASSTNSNVPLLSKGDWIKTAQRVAGQSVISSSLNTAINGGSFKDNFATALLSNVGNQINAEGANLIGNNGAVLGVPGKAISHAAVSALAAEIGGGDAKGAAAGALAAELAAIVMESTLFESTYKNEPERQIHKLQEALTGNETKTQTAKMIGALSGALISGTPEGVYSAANSAELVYRYNYTEHMLDQIARENGRDMAATAKGDQAAAERVAARQDAAIAVTAIAAGGYALTAGRYILIAASAEARLALQACKADPILCVNQAGIFAADVAGPEAAMGTLAAGGTVKVLSNSTENAKNLAKELSHASTALLKNEKPNTHVVTSLVEKEALYTGKRAQENYRVYDLNEVTDRALDLNLVRQETKNYLKASHQKGDKAVSYATASVDVNGITEYYLSVSGKAWSGSSPTTVNISGVNYKVILTDSESIPSIGIIKTKQTNLNHAEQKLFNYIQDTYNGQKANVNVAVQNTSTIEPGMCVGCEYTSQNFAEMNKNFNVNIFQGSTGGNP</sequence>
<keyword evidence="1" id="KW-0800">Toxin</keyword>
<dbReference type="InterPro" id="IPR011050">
    <property type="entry name" value="Pectin_lyase_fold/virulence"/>
</dbReference>
<dbReference type="Proteomes" id="UP000028483">
    <property type="component" value="Unassembled WGS sequence"/>
</dbReference>
<protein>
    <recommendedName>
        <fullName evidence="2">Filamentous haemagglutinin FhaB/tRNA nuclease CdiA-like TPS domain-containing protein</fullName>
    </recommendedName>
</protein>
<reference evidence="3" key="1">
    <citation type="submission" date="2013-07" db="EMBL/GenBank/DDBJ databases">
        <title>Sub-species coevolution in mutualistic symbiosis.</title>
        <authorList>
            <person name="Murfin K."/>
            <person name="Klassen J."/>
            <person name="Lee M."/>
            <person name="Forst S."/>
            <person name="Stock P."/>
            <person name="Goodrich-Blair H."/>
        </authorList>
    </citation>
    <scope>NUCLEOTIDE SEQUENCE [LARGE SCALE GENOMIC DNA]</scope>
    <source>
        <strain evidence="3">Oregonense</strain>
    </source>
</reference>
<dbReference type="InterPro" id="IPR012334">
    <property type="entry name" value="Pectin_lyas_fold"/>
</dbReference>
<proteinExistence type="predicted"/>
<evidence type="ECO:0000256" key="1">
    <source>
        <dbReference type="ARBA" id="ARBA00022656"/>
    </source>
</evidence>
<gene>
    <name evidence="3" type="ORF">XBO1_1710065</name>
</gene>
<comment type="caution">
    <text evidence="3">The sequence shown here is derived from an EMBL/GenBank/DDBJ whole genome shotgun (WGS) entry which is preliminary data.</text>
</comment>
<dbReference type="SMART" id="SM00912">
    <property type="entry name" value="Haemagg_act"/>
    <property type="match status" value="1"/>
</dbReference>
<dbReference type="RefSeq" id="WP_080718089.1">
    <property type="nucleotide sequence ID" value="NZ_CAWLUU010000151.1"/>
</dbReference>
<feature type="domain" description="Filamentous haemagglutinin FhaB/tRNA nuclease CdiA-like TPS" evidence="2">
    <location>
        <begin position="45"/>
        <end position="165"/>
    </location>
</feature>
<evidence type="ECO:0000313" key="3">
    <source>
        <dbReference type="EMBL" id="CDH05144.1"/>
    </source>
</evidence>
<dbReference type="Pfam" id="PF05860">
    <property type="entry name" value="TPS"/>
    <property type="match status" value="1"/>
</dbReference>
<dbReference type="EMBL" id="CBSX010000081">
    <property type="protein sequence ID" value="CDH05144.1"/>
    <property type="molecule type" value="Genomic_DNA"/>
</dbReference>
<dbReference type="Pfam" id="PF04830">
    <property type="entry name" value="DUF637"/>
    <property type="match status" value="1"/>
</dbReference>
<dbReference type="InterPro" id="IPR008638">
    <property type="entry name" value="FhaB/CdiA-like_TPS"/>
</dbReference>
<organism evidence="3 4">
    <name type="scientific">Xenorhabdus bovienii str. oregonense</name>
    <dbReference type="NCBI Taxonomy" id="1398202"/>
    <lineage>
        <taxon>Bacteria</taxon>
        <taxon>Pseudomonadati</taxon>
        <taxon>Pseudomonadota</taxon>
        <taxon>Gammaproteobacteria</taxon>
        <taxon>Enterobacterales</taxon>
        <taxon>Morganellaceae</taxon>
        <taxon>Xenorhabdus</taxon>
    </lineage>
</organism>
<dbReference type="InterPro" id="IPR006915">
    <property type="entry name" value="DUF637_hemagglutn_put"/>
</dbReference>
<evidence type="ECO:0000259" key="2">
    <source>
        <dbReference type="SMART" id="SM00912"/>
    </source>
</evidence>
<dbReference type="GO" id="GO:0003824">
    <property type="term" value="F:catalytic activity"/>
    <property type="evidence" value="ECO:0007669"/>
    <property type="project" value="UniProtKB-ARBA"/>
</dbReference>
<dbReference type="Gene3D" id="2.160.20.10">
    <property type="entry name" value="Single-stranded right-handed beta-helix, Pectin lyase-like"/>
    <property type="match status" value="1"/>
</dbReference>
<dbReference type="NCBIfam" id="TIGR01901">
    <property type="entry name" value="adhes_NPXG"/>
    <property type="match status" value="1"/>
</dbReference>
<dbReference type="InterPro" id="IPR025157">
    <property type="entry name" value="Hemagglutinin_rpt"/>
</dbReference>
<dbReference type="GO" id="GO:0090729">
    <property type="term" value="F:toxin activity"/>
    <property type="evidence" value="ECO:0007669"/>
    <property type="project" value="UniProtKB-KW"/>
</dbReference>
<dbReference type="Pfam" id="PF13332">
    <property type="entry name" value="Fil_haemagg_2"/>
    <property type="match status" value="1"/>
</dbReference>
<dbReference type="SUPFAM" id="SSF51126">
    <property type="entry name" value="Pectin lyase-like"/>
    <property type="match status" value="1"/>
</dbReference>